<name>A0A939LRY7_9CELL</name>
<comment type="caution">
    <text evidence="2">The sequence shown here is derived from an EMBL/GenBank/DDBJ whole genome shotgun (WGS) entry which is preliminary data.</text>
</comment>
<keyword evidence="1" id="KW-0732">Signal</keyword>
<keyword evidence="3" id="KW-1185">Reference proteome</keyword>
<feature type="chain" id="PRO_5038080581" description="Secreted protein" evidence="1">
    <location>
        <begin position="30"/>
        <end position="57"/>
    </location>
</feature>
<accession>A0A939LRY7</accession>
<dbReference type="Proteomes" id="UP000664209">
    <property type="component" value="Unassembled WGS sequence"/>
</dbReference>
<organism evidence="2 3">
    <name type="scientific">Actinotalea soli</name>
    <dbReference type="NCBI Taxonomy" id="2819234"/>
    <lineage>
        <taxon>Bacteria</taxon>
        <taxon>Bacillati</taxon>
        <taxon>Actinomycetota</taxon>
        <taxon>Actinomycetes</taxon>
        <taxon>Micrococcales</taxon>
        <taxon>Cellulomonadaceae</taxon>
        <taxon>Actinotalea</taxon>
    </lineage>
</organism>
<feature type="signal peptide" evidence="1">
    <location>
        <begin position="1"/>
        <end position="29"/>
    </location>
</feature>
<dbReference type="EMBL" id="JAGEMK010000002">
    <property type="protein sequence ID" value="MBO1751039.1"/>
    <property type="molecule type" value="Genomic_DNA"/>
</dbReference>
<dbReference type="AlphaFoldDB" id="A0A939LRY7"/>
<evidence type="ECO:0008006" key="4">
    <source>
        <dbReference type="Google" id="ProtNLM"/>
    </source>
</evidence>
<dbReference type="RefSeq" id="WP_208054734.1">
    <property type="nucleotide sequence ID" value="NZ_JAGEMK010000002.1"/>
</dbReference>
<evidence type="ECO:0000256" key="1">
    <source>
        <dbReference type="SAM" id="SignalP"/>
    </source>
</evidence>
<reference evidence="2" key="1">
    <citation type="submission" date="2021-03" db="EMBL/GenBank/DDBJ databases">
        <title>Actinotalea soli sp. nov., isolated from soil.</title>
        <authorList>
            <person name="Ping W."/>
            <person name="Zhang J."/>
        </authorList>
    </citation>
    <scope>NUCLEOTIDE SEQUENCE</scope>
    <source>
        <strain evidence="2">BY-33</strain>
    </source>
</reference>
<proteinExistence type="predicted"/>
<evidence type="ECO:0000313" key="2">
    <source>
        <dbReference type="EMBL" id="MBO1751039.1"/>
    </source>
</evidence>
<evidence type="ECO:0000313" key="3">
    <source>
        <dbReference type="Proteomes" id="UP000664209"/>
    </source>
</evidence>
<protein>
    <recommendedName>
        <fullName evidence="4">Secreted protein</fullName>
    </recommendedName>
</protein>
<sequence length="57" mass="5926">MKRRALKRAAATVLVSAGLITATAGASSAAWYGACDGADWVIWDGNGNSMIWHGKCS</sequence>
<gene>
    <name evidence="2" type="ORF">J4G33_04405</name>
</gene>